<evidence type="ECO:0008006" key="3">
    <source>
        <dbReference type="Google" id="ProtNLM"/>
    </source>
</evidence>
<organism evidence="1 2">
    <name type="scientific">Candidatus Daviesbacteria bacterium RIFCSPLOWO2_01_FULL_39_12</name>
    <dbReference type="NCBI Taxonomy" id="1797785"/>
    <lineage>
        <taxon>Bacteria</taxon>
        <taxon>Candidatus Daviesiibacteriota</taxon>
    </lineage>
</organism>
<dbReference type="Proteomes" id="UP000178565">
    <property type="component" value="Unassembled WGS sequence"/>
</dbReference>
<name>A0A1F5KSQ7_9BACT</name>
<protein>
    <recommendedName>
        <fullName evidence="3">Nudix hydrolase domain-containing protein</fullName>
    </recommendedName>
</protein>
<dbReference type="EMBL" id="MFDM01000011">
    <property type="protein sequence ID" value="OGE43864.1"/>
    <property type="molecule type" value="Genomic_DNA"/>
</dbReference>
<dbReference type="CDD" id="cd02883">
    <property type="entry name" value="NUDIX_Hydrolase"/>
    <property type="match status" value="1"/>
</dbReference>
<dbReference type="SUPFAM" id="SSF55811">
    <property type="entry name" value="Nudix"/>
    <property type="match status" value="1"/>
</dbReference>
<proteinExistence type="predicted"/>
<comment type="caution">
    <text evidence="1">The sequence shown here is derived from an EMBL/GenBank/DDBJ whole genome shotgun (WGS) entry which is preliminary data.</text>
</comment>
<dbReference type="Gene3D" id="3.90.79.10">
    <property type="entry name" value="Nucleoside Triphosphate Pyrophosphohydrolase"/>
    <property type="match status" value="1"/>
</dbReference>
<evidence type="ECO:0000313" key="2">
    <source>
        <dbReference type="Proteomes" id="UP000178565"/>
    </source>
</evidence>
<sequence length="117" mass="13469">MKKLLPEPIGPEKVIFKGKLIEIVEQKMKAGDYEFTLETAKRPPGTRLIIVSPDKKILLTKEYRPEYKEWDFRLPGGKVIDSLDKYNKLLKNNKPLLEMAEGGGKKRSFGGSWNYSR</sequence>
<dbReference type="AlphaFoldDB" id="A0A1F5KSQ7"/>
<dbReference type="STRING" id="1797785.A3B45_02430"/>
<evidence type="ECO:0000313" key="1">
    <source>
        <dbReference type="EMBL" id="OGE43864.1"/>
    </source>
</evidence>
<gene>
    <name evidence="1" type="ORF">A3B45_02430</name>
</gene>
<reference evidence="1 2" key="1">
    <citation type="journal article" date="2016" name="Nat. Commun.">
        <title>Thousands of microbial genomes shed light on interconnected biogeochemical processes in an aquifer system.</title>
        <authorList>
            <person name="Anantharaman K."/>
            <person name="Brown C.T."/>
            <person name="Hug L.A."/>
            <person name="Sharon I."/>
            <person name="Castelle C.J."/>
            <person name="Probst A.J."/>
            <person name="Thomas B.C."/>
            <person name="Singh A."/>
            <person name="Wilkins M.J."/>
            <person name="Karaoz U."/>
            <person name="Brodie E.L."/>
            <person name="Williams K.H."/>
            <person name="Hubbard S.S."/>
            <person name="Banfield J.F."/>
        </authorList>
    </citation>
    <scope>NUCLEOTIDE SEQUENCE [LARGE SCALE GENOMIC DNA]</scope>
</reference>
<accession>A0A1F5KSQ7</accession>
<dbReference type="InterPro" id="IPR015797">
    <property type="entry name" value="NUDIX_hydrolase-like_dom_sf"/>
</dbReference>